<feature type="compositionally biased region" description="Polar residues" evidence="1">
    <location>
        <begin position="111"/>
        <end position="120"/>
    </location>
</feature>
<evidence type="ECO:0000313" key="4">
    <source>
        <dbReference type="Proteomes" id="UP000198287"/>
    </source>
</evidence>
<name>A0A226ELY9_FOLCA</name>
<sequence>MVKHRNSAELGAVVVTVLVIVSATQAQLFSSVETGGKKVYTFYPQSGTPLTFNSPEQQPRQVQNLQEPISVYTSASASPSLLDANSIATLFRDDPAPPQTQEYDEEEQIMTHRSSPTSNMIMTGPQYAYSYSPQPTTTFGSMIAPFQSHQYPQQTSSSTPIGSLSSWYLANGGSESAAGSNFHRHSEPMESASASDAISQVPSFTSSITSMLNTATQHLQQQYPTPLQAFAASLLHGGGAGVSNAHSHVHHDSSISPSEFSGGWSEPHPPHTTIHHPPTSVVHLPPTYHNHDPFGPPPVQVKVFSPPRPPPIVQYVKDSVANFPWNPYGNHQLKFFSTVGKTLDSTLGGAWAARRALKKGVGTVLSSKVRLGGTLAYVGSEVVAKAIDVVASV</sequence>
<organism evidence="3 4">
    <name type="scientific">Folsomia candida</name>
    <name type="common">Springtail</name>
    <dbReference type="NCBI Taxonomy" id="158441"/>
    <lineage>
        <taxon>Eukaryota</taxon>
        <taxon>Metazoa</taxon>
        <taxon>Ecdysozoa</taxon>
        <taxon>Arthropoda</taxon>
        <taxon>Hexapoda</taxon>
        <taxon>Collembola</taxon>
        <taxon>Entomobryomorpha</taxon>
        <taxon>Isotomoidea</taxon>
        <taxon>Isotomidae</taxon>
        <taxon>Proisotominae</taxon>
        <taxon>Folsomia</taxon>
    </lineage>
</organism>
<evidence type="ECO:0000313" key="3">
    <source>
        <dbReference type="EMBL" id="OXA58310.1"/>
    </source>
</evidence>
<reference evidence="3 4" key="1">
    <citation type="submission" date="2015-12" db="EMBL/GenBank/DDBJ databases">
        <title>The genome of Folsomia candida.</title>
        <authorList>
            <person name="Faddeeva A."/>
            <person name="Derks M.F."/>
            <person name="Anvar Y."/>
            <person name="Smit S."/>
            <person name="Van Straalen N."/>
            <person name="Roelofs D."/>
        </authorList>
    </citation>
    <scope>NUCLEOTIDE SEQUENCE [LARGE SCALE GENOMIC DNA]</scope>
    <source>
        <strain evidence="3 4">VU population</strain>
        <tissue evidence="3">Whole body</tissue>
    </source>
</reference>
<feature type="region of interest" description="Disordered" evidence="1">
    <location>
        <begin position="93"/>
        <end position="120"/>
    </location>
</feature>
<proteinExistence type="predicted"/>
<protein>
    <submittedName>
        <fullName evidence="3">Uncharacterized protein</fullName>
    </submittedName>
</protein>
<gene>
    <name evidence="3" type="ORF">Fcan01_06495</name>
</gene>
<keyword evidence="4" id="KW-1185">Reference proteome</keyword>
<feature type="region of interest" description="Disordered" evidence="1">
    <location>
        <begin position="245"/>
        <end position="267"/>
    </location>
</feature>
<accession>A0A226ELY9</accession>
<dbReference type="EMBL" id="LNIX01000003">
    <property type="protein sequence ID" value="OXA58310.1"/>
    <property type="molecule type" value="Genomic_DNA"/>
</dbReference>
<feature type="chain" id="PRO_5013098855" evidence="2">
    <location>
        <begin position="27"/>
        <end position="393"/>
    </location>
</feature>
<evidence type="ECO:0000256" key="1">
    <source>
        <dbReference type="SAM" id="MobiDB-lite"/>
    </source>
</evidence>
<dbReference type="Proteomes" id="UP000198287">
    <property type="component" value="Unassembled WGS sequence"/>
</dbReference>
<keyword evidence="2" id="KW-0732">Signal</keyword>
<comment type="caution">
    <text evidence="3">The sequence shown here is derived from an EMBL/GenBank/DDBJ whole genome shotgun (WGS) entry which is preliminary data.</text>
</comment>
<dbReference type="AlphaFoldDB" id="A0A226ELY9"/>
<evidence type="ECO:0000256" key="2">
    <source>
        <dbReference type="SAM" id="SignalP"/>
    </source>
</evidence>
<feature type="signal peptide" evidence="2">
    <location>
        <begin position="1"/>
        <end position="26"/>
    </location>
</feature>